<reference evidence="5" key="1">
    <citation type="journal article" date="2020" name="Stud. Mycol.">
        <title>101 Dothideomycetes genomes: a test case for predicting lifestyles and emergence of pathogens.</title>
        <authorList>
            <person name="Haridas S."/>
            <person name="Albert R."/>
            <person name="Binder M."/>
            <person name="Bloem J."/>
            <person name="Labutti K."/>
            <person name="Salamov A."/>
            <person name="Andreopoulos B."/>
            <person name="Baker S."/>
            <person name="Barry K."/>
            <person name="Bills G."/>
            <person name="Bluhm B."/>
            <person name="Cannon C."/>
            <person name="Castanera R."/>
            <person name="Culley D."/>
            <person name="Daum C."/>
            <person name="Ezra D."/>
            <person name="Gonzalez J."/>
            <person name="Henrissat B."/>
            <person name="Kuo A."/>
            <person name="Liang C."/>
            <person name="Lipzen A."/>
            <person name="Lutzoni F."/>
            <person name="Magnuson J."/>
            <person name="Mondo S."/>
            <person name="Nolan M."/>
            <person name="Ohm R."/>
            <person name="Pangilinan J."/>
            <person name="Park H.-J."/>
            <person name="Ramirez L."/>
            <person name="Alfaro M."/>
            <person name="Sun H."/>
            <person name="Tritt A."/>
            <person name="Yoshinaga Y."/>
            <person name="Zwiers L.-H."/>
            <person name="Turgeon B."/>
            <person name="Goodwin S."/>
            <person name="Spatafora J."/>
            <person name="Crous P."/>
            <person name="Grigoriev I."/>
        </authorList>
    </citation>
    <scope>NUCLEOTIDE SEQUENCE</scope>
    <source>
        <strain evidence="5">CBS 113979</strain>
    </source>
</reference>
<dbReference type="Gene3D" id="3.30.70.330">
    <property type="match status" value="2"/>
</dbReference>
<dbReference type="CDD" id="cd00590">
    <property type="entry name" value="RRM_SF"/>
    <property type="match status" value="2"/>
</dbReference>
<dbReference type="Pfam" id="PF00076">
    <property type="entry name" value="RRM_1"/>
    <property type="match status" value="2"/>
</dbReference>
<proteinExistence type="predicted"/>
<dbReference type="GO" id="GO:0003723">
    <property type="term" value="F:RNA binding"/>
    <property type="evidence" value="ECO:0007669"/>
    <property type="project" value="UniProtKB-UniRule"/>
</dbReference>
<keyword evidence="6" id="KW-1185">Reference proteome</keyword>
<accession>A0A6G1GU08</accession>
<evidence type="ECO:0000256" key="3">
    <source>
        <dbReference type="SAM" id="MobiDB-lite"/>
    </source>
</evidence>
<dbReference type="EMBL" id="ML977169">
    <property type="protein sequence ID" value="KAF1984228.1"/>
    <property type="molecule type" value="Genomic_DNA"/>
</dbReference>
<name>A0A6G1GU08_9PEZI</name>
<dbReference type="InterPro" id="IPR035979">
    <property type="entry name" value="RBD_domain_sf"/>
</dbReference>
<dbReference type="AlphaFoldDB" id="A0A6G1GU08"/>
<feature type="non-terminal residue" evidence="5">
    <location>
        <position position="196"/>
    </location>
</feature>
<feature type="non-terminal residue" evidence="5">
    <location>
        <position position="1"/>
    </location>
</feature>
<evidence type="ECO:0000256" key="1">
    <source>
        <dbReference type="ARBA" id="ARBA00022884"/>
    </source>
</evidence>
<dbReference type="OrthoDB" id="272703at2759"/>
<feature type="domain" description="RRM" evidence="4">
    <location>
        <begin position="1"/>
        <end position="79"/>
    </location>
</feature>
<feature type="region of interest" description="Disordered" evidence="3">
    <location>
        <begin position="73"/>
        <end position="98"/>
    </location>
</feature>
<keyword evidence="1 2" id="KW-0694">RNA-binding</keyword>
<dbReference type="InterPro" id="IPR012677">
    <property type="entry name" value="Nucleotide-bd_a/b_plait_sf"/>
</dbReference>
<dbReference type="Proteomes" id="UP000800041">
    <property type="component" value="Unassembled WGS sequence"/>
</dbReference>
<organism evidence="5 6">
    <name type="scientific">Aulographum hederae CBS 113979</name>
    <dbReference type="NCBI Taxonomy" id="1176131"/>
    <lineage>
        <taxon>Eukaryota</taxon>
        <taxon>Fungi</taxon>
        <taxon>Dikarya</taxon>
        <taxon>Ascomycota</taxon>
        <taxon>Pezizomycotina</taxon>
        <taxon>Dothideomycetes</taxon>
        <taxon>Pleosporomycetidae</taxon>
        <taxon>Aulographales</taxon>
        <taxon>Aulographaceae</taxon>
    </lineage>
</organism>
<feature type="domain" description="RRM" evidence="4">
    <location>
        <begin position="118"/>
        <end position="196"/>
    </location>
</feature>
<sequence>RIYVGNLMYAARREDVEEVFGREGFDVQHITISTDPFTARNPSYCFVSLPSSSEAQRALDSLPGTIVLGRPIKVKPCTPDRKTHPGNPEHSYSKRWQRPDRDVEASVGFNKERSADGRRLFVGGLPRPASQMLSEIGIREVFAAFKIKTFSPRPGKADQPGNHHYAFVDFATDEEAERAREALNGKIQFGGRLKVA</sequence>
<evidence type="ECO:0000256" key="2">
    <source>
        <dbReference type="PROSITE-ProRule" id="PRU00176"/>
    </source>
</evidence>
<gene>
    <name evidence="5" type="ORF">K402DRAFT_299586</name>
</gene>
<dbReference type="SMART" id="SM00360">
    <property type="entry name" value="RRM"/>
    <property type="match status" value="2"/>
</dbReference>
<evidence type="ECO:0000313" key="6">
    <source>
        <dbReference type="Proteomes" id="UP000800041"/>
    </source>
</evidence>
<dbReference type="SUPFAM" id="SSF54928">
    <property type="entry name" value="RNA-binding domain, RBD"/>
    <property type="match status" value="1"/>
</dbReference>
<protein>
    <recommendedName>
        <fullName evidence="4">RRM domain-containing protein</fullName>
    </recommendedName>
</protein>
<dbReference type="PANTHER" id="PTHR21245">
    <property type="entry name" value="HETEROGENEOUS NUCLEAR RIBONUCLEOPROTEIN"/>
    <property type="match status" value="1"/>
</dbReference>
<dbReference type="InterPro" id="IPR000504">
    <property type="entry name" value="RRM_dom"/>
</dbReference>
<evidence type="ECO:0000259" key="4">
    <source>
        <dbReference type="PROSITE" id="PS50102"/>
    </source>
</evidence>
<evidence type="ECO:0000313" key="5">
    <source>
        <dbReference type="EMBL" id="KAF1984228.1"/>
    </source>
</evidence>
<dbReference type="PROSITE" id="PS50102">
    <property type="entry name" value="RRM"/>
    <property type="match status" value="2"/>
</dbReference>